<feature type="domain" description="TiaS-like TCKD" evidence="1">
    <location>
        <begin position="2"/>
        <end position="132"/>
    </location>
</feature>
<comment type="caution">
    <text evidence="2">The sequence shown here is derived from an EMBL/GenBank/DDBJ whole genome shotgun (WGS) entry which is preliminary data.</text>
</comment>
<dbReference type="InterPro" id="IPR053870">
    <property type="entry name" value="TiaS-like_TCKD"/>
</dbReference>
<evidence type="ECO:0000313" key="3">
    <source>
        <dbReference type="Proteomes" id="UP000284763"/>
    </source>
</evidence>
<dbReference type="PANTHER" id="PTHR40705">
    <property type="entry name" value="TRNA(ILE2) 2-AGMATINYLCYTIDINE SYNTHETASE TIAS"/>
    <property type="match status" value="1"/>
</dbReference>
<dbReference type="Pfam" id="PF22641">
    <property type="entry name" value="TiaS_TCKD"/>
    <property type="match status" value="1"/>
</dbReference>
<dbReference type="EMBL" id="QZAB01000141">
    <property type="protein sequence ID" value="RQD89713.1"/>
    <property type="molecule type" value="Genomic_DNA"/>
</dbReference>
<sequence length="155" mass="17026">MIIGIDDTDSREGMCTTFLCTTLADELIEFGEVSKDLLLIRLNPTIPYKTRGNAAVALQINTEVPQDVIKHVSKRVFQLSRLSDENTNPGIVFVPDNISKNAQSQLVAFFREATRSVIEINSAISMINRMSLEYKGFKNGRGLIGALAACGAVFD</sequence>
<gene>
    <name evidence="2" type="ORF">D5R95_02050</name>
</gene>
<dbReference type="PANTHER" id="PTHR40705:SF1">
    <property type="entry name" value="TRNA(ILE2) 2-AGMATINYLCYTIDINE SYNTHETASE TIAS"/>
    <property type="match status" value="1"/>
</dbReference>
<proteinExistence type="predicted"/>
<evidence type="ECO:0000259" key="1">
    <source>
        <dbReference type="Pfam" id="PF22641"/>
    </source>
</evidence>
<feature type="non-terminal residue" evidence="2">
    <location>
        <position position="155"/>
    </location>
</feature>
<organism evidence="2 3">
    <name type="scientific">Methanosalsum natronophilum</name>
    <dbReference type="NCBI Taxonomy" id="768733"/>
    <lineage>
        <taxon>Archaea</taxon>
        <taxon>Methanobacteriati</taxon>
        <taxon>Methanobacteriota</taxon>
        <taxon>Stenosarchaea group</taxon>
        <taxon>Methanomicrobia</taxon>
        <taxon>Methanosarcinales</taxon>
        <taxon>Methanosarcinaceae</taxon>
        <taxon>Methanosalsum</taxon>
    </lineage>
</organism>
<protein>
    <submittedName>
        <fullName evidence="2">tRNA(Ile2) 2-agmatinylcytidine synthetase</fullName>
    </submittedName>
</protein>
<accession>A0A3R7XVH8</accession>
<reference evidence="2 3" key="1">
    <citation type="submission" date="2018-08" db="EMBL/GenBank/DDBJ databases">
        <title>The metabolism and importance of syntrophic acetate oxidation coupled to methane or sulfide production in haloalkaline environments.</title>
        <authorList>
            <person name="Timmers P.H.A."/>
            <person name="Vavourakis C.D."/>
            <person name="Sorokin D.Y."/>
            <person name="Sinninghe Damste J.S."/>
            <person name="Muyzer G."/>
            <person name="Stams A.J.M."/>
            <person name="Plugge C.M."/>
        </authorList>
    </citation>
    <scope>NUCLEOTIDE SEQUENCE [LARGE SCALE GENOMIC DNA]</scope>
    <source>
        <strain evidence="2">MSAO_Arc3</strain>
    </source>
</reference>
<dbReference type="Proteomes" id="UP000284763">
    <property type="component" value="Unassembled WGS sequence"/>
</dbReference>
<dbReference type="Gene3D" id="3.30.70.2200">
    <property type="match status" value="1"/>
</dbReference>
<evidence type="ECO:0000313" key="2">
    <source>
        <dbReference type="EMBL" id="RQD89713.1"/>
    </source>
</evidence>
<name>A0A3R7XVH8_9EURY</name>
<dbReference type="AlphaFoldDB" id="A0A3R7XVH8"/>